<organism evidence="2 3">
    <name type="scientific">Coprococcus comes</name>
    <dbReference type="NCBI Taxonomy" id="410072"/>
    <lineage>
        <taxon>Bacteria</taxon>
        <taxon>Bacillati</taxon>
        <taxon>Bacillota</taxon>
        <taxon>Clostridia</taxon>
        <taxon>Lachnospirales</taxon>
        <taxon>Lachnospiraceae</taxon>
        <taxon>Coprococcus</taxon>
    </lineage>
</organism>
<protein>
    <recommendedName>
        <fullName evidence="1">RiboL-PSP-HEPN domain-containing protein</fullName>
    </recommendedName>
</protein>
<dbReference type="EMBL" id="CYZK01000005">
    <property type="protein sequence ID" value="CUN96989.1"/>
    <property type="molecule type" value="Genomic_DNA"/>
</dbReference>
<dbReference type="Proteomes" id="UP000095362">
    <property type="component" value="Unassembled WGS sequence"/>
</dbReference>
<proteinExistence type="predicted"/>
<reference evidence="2 3" key="1">
    <citation type="submission" date="2015-09" db="EMBL/GenBank/DDBJ databases">
        <authorList>
            <consortium name="Pathogen Informatics"/>
        </authorList>
    </citation>
    <scope>NUCLEOTIDE SEQUENCE [LARGE SCALE GENOMIC DNA]</scope>
    <source>
        <strain evidence="2 3">2789STDY5834866</strain>
    </source>
</reference>
<accession>A0A174B9V5</accession>
<name>A0A174B9V5_9FIRM</name>
<gene>
    <name evidence="2" type="ORF">ERS852481_01147</name>
</gene>
<feature type="domain" description="RiboL-PSP-HEPN" evidence="1">
    <location>
        <begin position="16"/>
        <end position="206"/>
    </location>
</feature>
<dbReference type="PaxDb" id="410072-ERS852525_00037"/>
<dbReference type="Pfam" id="PF18735">
    <property type="entry name" value="HEPN_RiboL-PSP"/>
    <property type="match status" value="1"/>
</dbReference>
<evidence type="ECO:0000313" key="2">
    <source>
        <dbReference type="EMBL" id="CUN96989.1"/>
    </source>
</evidence>
<evidence type="ECO:0000259" key="1">
    <source>
        <dbReference type="Pfam" id="PF18735"/>
    </source>
</evidence>
<dbReference type="AlphaFoldDB" id="A0A174B9V5"/>
<sequence>MKIRTIDELQDYVDKEMSWRRKELSAIKSNIFVAKEFAKNTALRSGIAILYAHWEGMIKNIATAYLSFVANQRLQYKELKNNFWSIAVKNDLLGFDETRKSSRHNKIIKNIRNMEDKRAHIPYEDVIKTKSNLNSDVFIEIMETIGLDYSQYEGNFKLLDEVLLKMRNEIAHGEKPEYIDLDQDRFNEVYDKIVDMMNMFSIQIMNKVYKEFMLYAIGRNINKYHRFLYEKLRKFEGKTA</sequence>
<dbReference type="InterPro" id="IPR041519">
    <property type="entry name" value="HEPN_RiboL-PSP"/>
</dbReference>
<evidence type="ECO:0000313" key="3">
    <source>
        <dbReference type="Proteomes" id="UP000095362"/>
    </source>
</evidence>
<dbReference type="STRING" id="410072.ERS852525_00037"/>